<evidence type="ECO:0000313" key="1">
    <source>
        <dbReference type="EMBL" id="MBY8822333.1"/>
    </source>
</evidence>
<evidence type="ECO:0000313" key="2">
    <source>
        <dbReference type="Proteomes" id="UP000706039"/>
    </source>
</evidence>
<dbReference type="InterPro" id="IPR015018">
    <property type="entry name" value="DUF1905"/>
</dbReference>
<sequence length="108" mass="12116">MSDGETLVFEAVLWRWTPQPPAKASWYFVTLTGDAADLVRMRSFERRAAGQSRGFGSVPVRATIGGSDFATSLFPHRESDGYLLPIKAEVRRREDIGEGDEVRVTLWL</sequence>
<keyword evidence="2" id="KW-1185">Reference proteome</keyword>
<comment type="caution">
    <text evidence="1">The sequence shown here is derived from an EMBL/GenBank/DDBJ whole genome shotgun (WGS) entry which is preliminary data.</text>
</comment>
<organism evidence="1 2">
    <name type="scientific">Sphingomonas colocasiae</name>
    <dbReference type="NCBI Taxonomy" id="1848973"/>
    <lineage>
        <taxon>Bacteria</taxon>
        <taxon>Pseudomonadati</taxon>
        <taxon>Pseudomonadota</taxon>
        <taxon>Alphaproteobacteria</taxon>
        <taxon>Sphingomonadales</taxon>
        <taxon>Sphingomonadaceae</taxon>
        <taxon>Sphingomonas</taxon>
    </lineage>
</organism>
<proteinExistence type="predicted"/>
<name>A0ABS7PM70_9SPHN</name>
<dbReference type="EMBL" id="JAINVV010000004">
    <property type="protein sequence ID" value="MBY8822333.1"/>
    <property type="molecule type" value="Genomic_DNA"/>
</dbReference>
<dbReference type="Proteomes" id="UP000706039">
    <property type="component" value="Unassembled WGS sequence"/>
</dbReference>
<dbReference type="SUPFAM" id="SSF141694">
    <property type="entry name" value="AF2212/PG0164-like"/>
    <property type="match status" value="1"/>
</dbReference>
<reference evidence="1 2" key="1">
    <citation type="submission" date="2021-08" db="EMBL/GenBank/DDBJ databases">
        <authorList>
            <person name="Tuo L."/>
        </authorList>
    </citation>
    <scope>NUCLEOTIDE SEQUENCE [LARGE SCALE GENOMIC DNA]</scope>
    <source>
        <strain evidence="1 2">JCM 31229</strain>
    </source>
</reference>
<dbReference type="Gene3D" id="2.40.30.100">
    <property type="entry name" value="AF2212/PG0164-like"/>
    <property type="match status" value="1"/>
</dbReference>
<dbReference type="InterPro" id="IPR037079">
    <property type="entry name" value="AF2212/PG0164-like_sf"/>
</dbReference>
<dbReference type="Pfam" id="PF08922">
    <property type="entry name" value="DUF1905"/>
    <property type="match status" value="1"/>
</dbReference>
<protein>
    <submittedName>
        <fullName evidence="1">DUF1905 domain-containing protein</fullName>
    </submittedName>
</protein>
<gene>
    <name evidence="1" type="ORF">K7G82_08525</name>
</gene>
<accession>A0ABS7PM70</accession>